<evidence type="ECO:0000256" key="1">
    <source>
        <dbReference type="SAM" id="SignalP"/>
    </source>
</evidence>
<accession>A0AAQ1RUR3</accession>
<evidence type="ECO:0000313" key="2">
    <source>
        <dbReference type="EMBL" id="SHF67222.1"/>
    </source>
</evidence>
<protein>
    <recommendedName>
        <fullName evidence="4">Lipoprotein</fullName>
    </recommendedName>
</protein>
<comment type="caution">
    <text evidence="2">The sequence shown here is derived from an EMBL/GenBank/DDBJ whole genome shotgun (WGS) entry which is preliminary data.</text>
</comment>
<dbReference type="PROSITE" id="PS51257">
    <property type="entry name" value="PROKAR_LIPOPROTEIN"/>
    <property type="match status" value="1"/>
</dbReference>
<name>A0AAQ1RUR3_9FIRM</name>
<gene>
    <name evidence="2" type="ORF">SAMN05444424_0282</name>
</gene>
<feature type="signal peptide" evidence="1">
    <location>
        <begin position="1"/>
        <end position="26"/>
    </location>
</feature>
<organism evidence="2 3">
    <name type="scientific">Bittarella massiliensis</name>
    <name type="common">ex Durand et al. 2017</name>
    <dbReference type="NCBI Taxonomy" id="1720313"/>
    <lineage>
        <taxon>Bacteria</taxon>
        <taxon>Bacillati</taxon>
        <taxon>Bacillota</taxon>
        <taxon>Clostridia</taxon>
        <taxon>Eubacteriales</taxon>
        <taxon>Oscillospiraceae</taxon>
        <taxon>Bittarella (ex Durand et al. 2017)</taxon>
    </lineage>
</organism>
<dbReference type="Proteomes" id="UP000184089">
    <property type="component" value="Unassembled WGS sequence"/>
</dbReference>
<dbReference type="EMBL" id="FQVY01000001">
    <property type="protein sequence ID" value="SHF67222.1"/>
    <property type="molecule type" value="Genomic_DNA"/>
</dbReference>
<reference evidence="3" key="1">
    <citation type="submission" date="2016-11" db="EMBL/GenBank/DDBJ databases">
        <authorList>
            <person name="Jaros S."/>
            <person name="Januszkiewicz K."/>
            <person name="Wedrychowicz H."/>
        </authorList>
    </citation>
    <scope>NUCLEOTIDE SEQUENCE [LARGE SCALE GENOMIC DNA]</scope>
    <source>
        <strain evidence="3">DSM 4029</strain>
    </source>
</reference>
<proteinExistence type="predicted"/>
<sequence length="215" mass="22625">MEVTRRHQTVWRSGLAAALAAWMALALTGCGQKEVTGKLDETAKDAGSAQVRIDGAEIAFKSTILLEVQEQGYDLSTSPDFTQPLSEEDRMDAGGALLPVYMGRDGQVVARLGCANTGNGELPTLEARVKSFEVFYGPCPADVEAPQNAKPRVAIGGVDFTGQDAEEVASLLEEKAGSVTSGEGPSPSQYTVGGCMYTFSFTAGGAVNRVWVQGL</sequence>
<dbReference type="AlphaFoldDB" id="A0AAQ1RUR3"/>
<evidence type="ECO:0000313" key="3">
    <source>
        <dbReference type="Proteomes" id="UP000184089"/>
    </source>
</evidence>
<feature type="chain" id="PRO_5042965423" description="Lipoprotein" evidence="1">
    <location>
        <begin position="27"/>
        <end position="215"/>
    </location>
</feature>
<keyword evidence="1" id="KW-0732">Signal</keyword>
<evidence type="ECO:0008006" key="4">
    <source>
        <dbReference type="Google" id="ProtNLM"/>
    </source>
</evidence>